<feature type="domain" description="Serpin" evidence="2">
    <location>
        <begin position="28"/>
        <end position="382"/>
    </location>
</feature>
<dbReference type="SUPFAM" id="SSF56574">
    <property type="entry name" value="Serpins"/>
    <property type="match status" value="1"/>
</dbReference>
<dbReference type="Gene3D" id="3.30.497.10">
    <property type="entry name" value="Antithrombin, subunit I, domain 2"/>
    <property type="match status" value="1"/>
</dbReference>
<dbReference type="STRING" id="380248.SAMN05216251_12424"/>
<keyword evidence="4" id="KW-1185">Reference proteome</keyword>
<dbReference type="Pfam" id="PF00079">
    <property type="entry name" value="Serpin"/>
    <property type="match status" value="1"/>
</dbReference>
<evidence type="ECO:0000313" key="3">
    <source>
        <dbReference type="EMBL" id="SFF68038.1"/>
    </source>
</evidence>
<dbReference type="GO" id="GO:0004867">
    <property type="term" value="F:serine-type endopeptidase inhibitor activity"/>
    <property type="evidence" value="ECO:0007669"/>
    <property type="project" value="InterPro"/>
</dbReference>
<sequence length="385" mass="40218">MAQTALEKYVPAIRALAGRWAAEVAADREAAPDGDFVCSPAGMWLALTAVAAGTRGATARELRTVLGVAGPEAAALATAAGRALGPADGVAVATAAWARTPVHRAFRESLPDVAFGHLPSAAEAVDGRAEAPVDPALLDAWVRRATGGRVAGLPGRPGPRTLLVLVNSLALKAEWATPFVRSRTRDLPFTDASGVARPVPTMTTKLPRPTHAWTAPGADGAPVEVVALRCAAVQVSFVLGAPGSGAADVLPAAWADQRDRRPVAEDAVTIALPRLSLRTRLDATAHLERLGAPSAVAEDADFSAMSPEELTISRLVQDARLTVDEEGVEALVVTDIDVRHVLSAPTRAPRTRHIAFNRPFGTVIFHTPTGTPLFTAWQATAPRPE</sequence>
<organism evidence="3 4">
    <name type="scientific">Actinacidiphila alni</name>
    <dbReference type="NCBI Taxonomy" id="380248"/>
    <lineage>
        <taxon>Bacteria</taxon>
        <taxon>Bacillati</taxon>
        <taxon>Actinomycetota</taxon>
        <taxon>Actinomycetes</taxon>
        <taxon>Kitasatosporales</taxon>
        <taxon>Streptomycetaceae</taxon>
        <taxon>Actinacidiphila</taxon>
    </lineage>
</organism>
<dbReference type="InterPro" id="IPR036186">
    <property type="entry name" value="Serpin_sf"/>
</dbReference>
<dbReference type="InterPro" id="IPR042185">
    <property type="entry name" value="Serpin_sf_2"/>
</dbReference>
<dbReference type="InterPro" id="IPR023796">
    <property type="entry name" value="Serpin_dom"/>
</dbReference>
<gene>
    <name evidence="3" type="ORF">SAMN05216251_12424</name>
</gene>
<name>A0A1I2KNW0_9ACTN</name>
<evidence type="ECO:0000256" key="1">
    <source>
        <dbReference type="RuleBase" id="RU000411"/>
    </source>
</evidence>
<dbReference type="Gene3D" id="2.30.39.10">
    <property type="entry name" value="Alpha-1-antitrypsin, domain 1"/>
    <property type="match status" value="1"/>
</dbReference>
<dbReference type="OrthoDB" id="9764871at2"/>
<dbReference type="GO" id="GO:0005615">
    <property type="term" value="C:extracellular space"/>
    <property type="evidence" value="ECO:0007669"/>
    <property type="project" value="InterPro"/>
</dbReference>
<evidence type="ECO:0000259" key="2">
    <source>
        <dbReference type="SMART" id="SM00093"/>
    </source>
</evidence>
<accession>A0A1I2KNW0</accession>
<dbReference type="EMBL" id="FONG01000024">
    <property type="protein sequence ID" value="SFF68038.1"/>
    <property type="molecule type" value="Genomic_DNA"/>
</dbReference>
<evidence type="ECO:0000313" key="4">
    <source>
        <dbReference type="Proteomes" id="UP000199323"/>
    </source>
</evidence>
<dbReference type="InterPro" id="IPR000215">
    <property type="entry name" value="Serpin_fam"/>
</dbReference>
<dbReference type="PANTHER" id="PTHR11461:SF211">
    <property type="entry name" value="GH10112P-RELATED"/>
    <property type="match status" value="1"/>
</dbReference>
<dbReference type="PANTHER" id="PTHR11461">
    <property type="entry name" value="SERINE PROTEASE INHIBITOR, SERPIN"/>
    <property type="match status" value="1"/>
</dbReference>
<dbReference type="AlphaFoldDB" id="A0A1I2KNW0"/>
<proteinExistence type="inferred from homology"/>
<dbReference type="RefSeq" id="WP_093716871.1">
    <property type="nucleotide sequence ID" value="NZ_FONG01000024.1"/>
</dbReference>
<reference evidence="3 4" key="1">
    <citation type="submission" date="2016-10" db="EMBL/GenBank/DDBJ databases">
        <authorList>
            <person name="de Groot N.N."/>
        </authorList>
    </citation>
    <scope>NUCLEOTIDE SEQUENCE [LARGE SCALE GENOMIC DNA]</scope>
    <source>
        <strain evidence="3 4">CGMCC 4.3510</strain>
    </source>
</reference>
<protein>
    <submittedName>
        <fullName evidence="3">Serine protease inhibitor</fullName>
    </submittedName>
</protein>
<dbReference type="Proteomes" id="UP000199323">
    <property type="component" value="Unassembled WGS sequence"/>
</dbReference>
<dbReference type="InterPro" id="IPR042178">
    <property type="entry name" value="Serpin_sf_1"/>
</dbReference>
<comment type="similarity">
    <text evidence="1">Belongs to the serpin family.</text>
</comment>
<dbReference type="SMART" id="SM00093">
    <property type="entry name" value="SERPIN"/>
    <property type="match status" value="1"/>
</dbReference>